<organism evidence="4 5">
    <name type="scientific">Croceibacterium atlanticum</name>
    <dbReference type="NCBI Taxonomy" id="1267766"/>
    <lineage>
        <taxon>Bacteria</taxon>
        <taxon>Pseudomonadati</taxon>
        <taxon>Pseudomonadota</taxon>
        <taxon>Alphaproteobacteria</taxon>
        <taxon>Sphingomonadales</taxon>
        <taxon>Erythrobacteraceae</taxon>
        <taxon>Croceibacterium</taxon>
    </lineage>
</organism>
<reference evidence="4" key="1">
    <citation type="submission" date="2015-05" db="EMBL/GenBank/DDBJ databases">
        <title>The complete genome of Altererythrobacter atlanticus strain 26DY36.</title>
        <authorList>
            <person name="Wu Y.-H."/>
            <person name="Cheng H."/>
            <person name="Wu X.-W."/>
        </authorList>
    </citation>
    <scope>NUCLEOTIDE SEQUENCE [LARGE SCALE GENOMIC DNA]</scope>
    <source>
        <strain evidence="4">26DY36</strain>
    </source>
</reference>
<sequence length="401" mass="43789">MNVMAQHASSRIGPEETAAGGKPLRICFPFTGDAIGGSHLSALGLLCELDRERFQPLVVVQYPDGKIARLFREHGIEVVCPFDWPELPFNQRIGLNAIKAAIAQLGPQIRFLRENRIDIVHSNDGRTHVAWALAAKAAGAKLLWHHRGNPDARGLRYAAPLLADRVLTVSEFALPRPGLFSAANKAQVVHSPFDTDIRVNRAEARAALIKELGVPPETLLVAYSGVFVDRKRPLLFIDAIRRMRELAPDRPVMGLMFGAAEVPEMDEAMQARIAESGLGDTLRLMGWRTNGTYWIAASDVLMIPAVDEPFGRTLVEAMLVGTPIVATRSGGNVEALRDGDIGKLVEPENPTALAEATLALAESDMRALAEKARTDALTRFGIDLHCRQVSQAYDSMMGRRG</sequence>
<gene>
    <name evidence="4" type="primary">mshA_2</name>
    <name evidence="4" type="ORF">WYH_01805</name>
</gene>
<dbReference type="EMBL" id="CP011452">
    <property type="protein sequence ID" value="AKH42841.1"/>
    <property type="molecule type" value="Genomic_DNA"/>
</dbReference>
<keyword evidence="3 4" id="KW-0808">Transferase</keyword>
<dbReference type="PANTHER" id="PTHR12526">
    <property type="entry name" value="GLYCOSYLTRANSFERASE"/>
    <property type="match status" value="1"/>
</dbReference>
<dbReference type="Gene3D" id="3.40.50.2000">
    <property type="entry name" value="Glycogen Phosphorylase B"/>
    <property type="match status" value="2"/>
</dbReference>
<dbReference type="CDD" id="cd03801">
    <property type="entry name" value="GT4_PimA-like"/>
    <property type="match status" value="1"/>
</dbReference>
<dbReference type="KEGG" id="aay:WYH_01805"/>
<dbReference type="PATRIC" id="fig|1267766.3.peg.1824"/>
<keyword evidence="5" id="KW-1185">Reference proteome</keyword>
<dbReference type="STRING" id="1267766.WYH_01805"/>
<proteinExistence type="inferred from homology"/>
<protein>
    <submittedName>
        <fullName evidence="4">D-inositol 3-phosphate glycosyltransferase</fullName>
        <ecNumber evidence="4">2.4.1.250</ecNumber>
    </submittedName>
</protein>
<evidence type="ECO:0000256" key="1">
    <source>
        <dbReference type="ARBA" id="ARBA00009481"/>
    </source>
</evidence>
<keyword evidence="2 4" id="KW-0328">Glycosyltransferase</keyword>
<dbReference type="SUPFAM" id="SSF53756">
    <property type="entry name" value="UDP-Glycosyltransferase/glycogen phosphorylase"/>
    <property type="match status" value="1"/>
</dbReference>
<name>A0A0F7KUH7_9SPHN</name>
<accession>A0A0F7KUH7</accession>
<evidence type="ECO:0000256" key="3">
    <source>
        <dbReference type="ARBA" id="ARBA00022679"/>
    </source>
</evidence>
<dbReference type="Pfam" id="PF13692">
    <property type="entry name" value="Glyco_trans_1_4"/>
    <property type="match status" value="1"/>
</dbReference>
<dbReference type="PANTHER" id="PTHR12526:SF640">
    <property type="entry name" value="COLANIC ACID BIOSYNTHESIS GLYCOSYLTRANSFERASE WCAL-RELATED"/>
    <property type="match status" value="1"/>
</dbReference>
<dbReference type="Proteomes" id="UP000034392">
    <property type="component" value="Chromosome"/>
</dbReference>
<evidence type="ECO:0000256" key="2">
    <source>
        <dbReference type="ARBA" id="ARBA00022676"/>
    </source>
</evidence>
<evidence type="ECO:0000313" key="4">
    <source>
        <dbReference type="EMBL" id="AKH42841.1"/>
    </source>
</evidence>
<dbReference type="EC" id="2.4.1.250" evidence="4"/>
<dbReference type="GO" id="GO:0102710">
    <property type="term" value="F:D-inositol-3-phosphate glycosyltransferase activity"/>
    <property type="evidence" value="ECO:0007669"/>
    <property type="project" value="UniProtKB-EC"/>
</dbReference>
<dbReference type="RefSeq" id="WP_235979037.1">
    <property type="nucleotide sequence ID" value="NZ_CP011452.2"/>
</dbReference>
<comment type="similarity">
    <text evidence="1">Belongs to the glycosyltransferase group 1 family. Glycosyltransferase 4 subfamily.</text>
</comment>
<dbReference type="AlphaFoldDB" id="A0A0F7KUH7"/>
<evidence type="ECO:0000313" key="5">
    <source>
        <dbReference type="Proteomes" id="UP000034392"/>
    </source>
</evidence>